<dbReference type="Proteomes" id="UP000630805">
    <property type="component" value="Unassembled WGS sequence"/>
</dbReference>
<organism evidence="2 3">
    <name type="scientific">Ruegeria haliotis</name>
    <dbReference type="NCBI Taxonomy" id="2747601"/>
    <lineage>
        <taxon>Bacteria</taxon>
        <taxon>Pseudomonadati</taxon>
        <taxon>Pseudomonadota</taxon>
        <taxon>Alphaproteobacteria</taxon>
        <taxon>Rhodobacterales</taxon>
        <taxon>Roseobacteraceae</taxon>
        <taxon>Ruegeria</taxon>
    </lineage>
</organism>
<keyword evidence="1" id="KW-0732">Signal</keyword>
<dbReference type="RefSeq" id="WP_176866582.1">
    <property type="nucleotide sequence ID" value="NZ_JABXWT010000012.1"/>
</dbReference>
<dbReference type="PROSITE" id="PS51257">
    <property type="entry name" value="PROKAR_LIPOPROTEIN"/>
    <property type="match status" value="1"/>
</dbReference>
<evidence type="ECO:0008006" key="4">
    <source>
        <dbReference type="Google" id="ProtNLM"/>
    </source>
</evidence>
<sequence length="93" mass="9153">MKTVCLLTALIALTACTGGVSQGQSAKEDLQASCEALVGAETGARPADVSTISTQTEPTGSVISVSVTGAAAPWLCRADASGVITGVEEGQEG</sequence>
<name>A0ABX2PV02_9RHOB</name>
<proteinExistence type="predicted"/>
<feature type="chain" id="PRO_5045461482" description="Secreted protein" evidence="1">
    <location>
        <begin position="18"/>
        <end position="93"/>
    </location>
</feature>
<dbReference type="EMBL" id="JABXWT010000012">
    <property type="protein sequence ID" value="NVO57515.1"/>
    <property type="molecule type" value="Genomic_DNA"/>
</dbReference>
<accession>A0ABX2PV02</accession>
<protein>
    <recommendedName>
        <fullName evidence="4">Secreted protein</fullName>
    </recommendedName>
</protein>
<evidence type="ECO:0000313" key="3">
    <source>
        <dbReference type="Proteomes" id="UP000630805"/>
    </source>
</evidence>
<evidence type="ECO:0000256" key="1">
    <source>
        <dbReference type="SAM" id="SignalP"/>
    </source>
</evidence>
<feature type="signal peptide" evidence="1">
    <location>
        <begin position="1"/>
        <end position="17"/>
    </location>
</feature>
<comment type="caution">
    <text evidence="2">The sequence shown here is derived from an EMBL/GenBank/DDBJ whole genome shotgun (WGS) entry which is preliminary data.</text>
</comment>
<reference evidence="2 3" key="1">
    <citation type="submission" date="2020-06" db="EMBL/GenBank/DDBJ databases">
        <authorList>
            <person name="Cao W.R."/>
        </authorList>
    </citation>
    <scope>NUCLEOTIDE SEQUENCE [LARGE SCALE GENOMIC DNA]</scope>
    <source>
        <strain evidence="2 3">B1Z28</strain>
    </source>
</reference>
<keyword evidence="3" id="KW-1185">Reference proteome</keyword>
<gene>
    <name evidence="2" type="ORF">HW561_17090</name>
</gene>
<evidence type="ECO:0000313" key="2">
    <source>
        <dbReference type="EMBL" id="NVO57515.1"/>
    </source>
</evidence>